<evidence type="ECO:0000313" key="2">
    <source>
        <dbReference type="EMBL" id="SDW81017.1"/>
    </source>
</evidence>
<dbReference type="Pfam" id="PF14341">
    <property type="entry name" value="PilX_N"/>
    <property type="match status" value="1"/>
</dbReference>
<name>A0A1H2WKG3_9PSED</name>
<feature type="domain" description="Type 4 fimbrial biogenesis protein PilX N-terminal" evidence="1">
    <location>
        <begin position="1"/>
        <end position="41"/>
    </location>
</feature>
<reference evidence="3" key="1">
    <citation type="submission" date="2016-10" db="EMBL/GenBank/DDBJ databases">
        <authorList>
            <person name="Varghese N."/>
            <person name="Submissions S."/>
        </authorList>
    </citation>
    <scope>NUCLEOTIDE SEQUENCE [LARGE SCALE GENOMIC DNA]</scope>
    <source>
        <strain evidence="3">NRRL B-59562</strain>
    </source>
</reference>
<evidence type="ECO:0000313" key="3">
    <source>
        <dbReference type="Proteomes" id="UP000243778"/>
    </source>
</evidence>
<evidence type="ECO:0000259" key="1">
    <source>
        <dbReference type="Pfam" id="PF14341"/>
    </source>
</evidence>
<accession>A0A1H2WKG3</accession>
<organism evidence="2 3">
    <name type="scientific">Pseudomonas kuykendallii</name>
    <dbReference type="NCBI Taxonomy" id="1007099"/>
    <lineage>
        <taxon>Bacteria</taxon>
        <taxon>Pseudomonadati</taxon>
        <taxon>Pseudomonadota</taxon>
        <taxon>Gammaproteobacteria</taxon>
        <taxon>Pseudomonadales</taxon>
        <taxon>Pseudomonadaceae</taxon>
        <taxon>Pseudomonas</taxon>
    </lineage>
</organism>
<dbReference type="STRING" id="1007099.SAMN05216287_1579"/>
<dbReference type="Proteomes" id="UP000243778">
    <property type="component" value="Unassembled WGS sequence"/>
</dbReference>
<dbReference type="InterPro" id="IPR025746">
    <property type="entry name" value="PilX_N_dom"/>
</dbReference>
<sequence>MLLVITLLAVSSMRETTLEARITANRLESKRLMGSAEAGLREGERRLSATIAPPETCGSIPCIQGIVTNYSTDFSSAHAYSGLKGNTSMNRNVHWYMKNINAGGANNEAEDPEYGAYAQGIGKYYYEINSQAYNAPSGTTSATTCTADVVCLRSVVARVYNK</sequence>
<dbReference type="EMBL" id="FNNU01000002">
    <property type="protein sequence ID" value="SDW81017.1"/>
    <property type="molecule type" value="Genomic_DNA"/>
</dbReference>
<protein>
    <submittedName>
        <fullName evidence="2">Type IV pilus assembly protein PilX</fullName>
    </submittedName>
</protein>
<gene>
    <name evidence="2" type="ORF">SAMN05216287_1579</name>
</gene>
<dbReference type="AlphaFoldDB" id="A0A1H2WKG3"/>
<keyword evidence="3" id="KW-1185">Reference proteome</keyword>
<proteinExistence type="predicted"/>